<proteinExistence type="predicted"/>
<evidence type="ECO:0000313" key="2">
    <source>
        <dbReference type="Proteomes" id="UP001530400"/>
    </source>
</evidence>
<reference evidence="1 2" key="1">
    <citation type="submission" date="2024-10" db="EMBL/GenBank/DDBJ databases">
        <title>Updated reference genomes for cyclostephanoid diatoms.</title>
        <authorList>
            <person name="Roberts W.R."/>
            <person name="Alverson A.J."/>
        </authorList>
    </citation>
    <scope>NUCLEOTIDE SEQUENCE [LARGE SCALE GENOMIC DNA]</scope>
    <source>
        <strain evidence="1 2">AJA010-31</strain>
    </source>
</reference>
<dbReference type="AlphaFoldDB" id="A0ABD3PVI6"/>
<feature type="non-terminal residue" evidence="1">
    <location>
        <position position="1"/>
    </location>
</feature>
<comment type="caution">
    <text evidence="1">The sequence shown here is derived from an EMBL/GenBank/DDBJ whole genome shotgun (WGS) entry which is preliminary data.</text>
</comment>
<protein>
    <submittedName>
        <fullName evidence="1">Uncharacterized protein</fullName>
    </submittedName>
</protein>
<sequence length="120" mass="13424">SNTIFVSTEQRSQNPQFKFSSCQFSVPSHHTFLNGSFEIDCKPNANPKGVFSFPRLSSQKSIELGGEASFELGVALHAKEKAREWPPSSRRATVKSTAMLIESPTDDFDLNQRSDWRASK</sequence>
<dbReference type="Proteomes" id="UP001530400">
    <property type="component" value="Unassembled WGS sequence"/>
</dbReference>
<name>A0ABD3PVI6_9STRA</name>
<dbReference type="EMBL" id="JALLPJ020000437">
    <property type="protein sequence ID" value="KAL3792085.1"/>
    <property type="molecule type" value="Genomic_DNA"/>
</dbReference>
<gene>
    <name evidence="1" type="ORF">ACHAWO_008724</name>
</gene>
<keyword evidence="2" id="KW-1185">Reference proteome</keyword>
<accession>A0ABD3PVI6</accession>
<organism evidence="1 2">
    <name type="scientific">Cyclotella atomus</name>
    <dbReference type="NCBI Taxonomy" id="382360"/>
    <lineage>
        <taxon>Eukaryota</taxon>
        <taxon>Sar</taxon>
        <taxon>Stramenopiles</taxon>
        <taxon>Ochrophyta</taxon>
        <taxon>Bacillariophyta</taxon>
        <taxon>Coscinodiscophyceae</taxon>
        <taxon>Thalassiosirophycidae</taxon>
        <taxon>Stephanodiscales</taxon>
        <taxon>Stephanodiscaceae</taxon>
        <taxon>Cyclotella</taxon>
    </lineage>
</organism>
<evidence type="ECO:0000313" key="1">
    <source>
        <dbReference type="EMBL" id="KAL3792085.1"/>
    </source>
</evidence>